<dbReference type="EMBL" id="JAQQXP010000001">
    <property type="protein sequence ID" value="MDC8830929.1"/>
    <property type="molecule type" value="Genomic_DNA"/>
</dbReference>
<dbReference type="PANTHER" id="PTHR11261">
    <property type="entry name" value="INTERPHOTORECEPTOR RETINOID-BINDING PROTEIN"/>
    <property type="match status" value="1"/>
</dbReference>
<evidence type="ECO:0000259" key="1">
    <source>
        <dbReference type="SMART" id="SM00245"/>
    </source>
</evidence>
<dbReference type="SUPFAM" id="SSF52096">
    <property type="entry name" value="ClpP/crotonase"/>
    <property type="match status" value="1"/>
</dbReference>
<evidence type="ECO:0000313" key="3">
    <source>
        <dbReference type="Proteomes" id="UP001218788"/>
    </source>
</evidence>
<organism evidence="2 3">
    <name type="scientific">Alteromonas gilva</name>
    <dbReference type="NCBI Taxonomy" id="2987522"/>
    <lineage>
        <taxon>Bacteria</taxon>
        <taxon>Pseudomonadati</taxon>
        <taxon>Pseudomonadota</taxon>
        <taxon>Gammaproteobacteria</taxon>
        <taxon>Alteromonadales</taxon>
        <taxon>Alteromonadaceae</taxon>
        <taxon>Alteromonas/Salinimonas group</taxon>
        <taxon>Alteromonas</taxon>
    </lineage>
</organism>
<gene>
    <name evidence="2" type="ORF">OIK42_09165</name>
</gene>
<dbReference type="RefSeq" id="WP_273639916.1">
    <property type="nucleotide sequence ID" value="NZ_JAQQXP010000001.1"/>
</dbReference>
<evidence type="ECO:0000313" key="2">
    <source>
        <dbReference type="EMBL" id="MDC8830929.1"/>
    </source>
</evidence>
<comment type="caution">
    <text evidence="2">The sequence shown here is derived from an EMBL/GenBank/DDBJ whole genome shotgun (WGS) entry which is preliminary data.</text>
</comment>
<proteinExistence type="predicted"/>
<feature type="domain" description="Tail specific protease" evidence="1">
    <location>
        <begin position="109"/>
        <end position="296"/>
    </location>
</feature>
<dbReference type="PANTHER" id="PTHR11261:SF3">
    <property type="entry name" value="RETINOL-BINDING PROTEIN 3"/>
    <property type="match status" value="1"/>
</dbReference>
<dbReference type="SMART" id="SM00245">
    <property type="entry name" value="TSPc"/>
    <property type="match status" value="1"/>
</dbReference>
<sequence>MKLINLVTIAALMVGAVSHNVRAQVREKPLARQEVTIAVSRLIKWIEKDYIHEIKGEKAVAVLTEALNSGEFNGHFSFGRLKIKLESMLVEATLDSNFELFQPSGLAQTDTLASTVLPGAIQTRVIDNNIGYLAIDGDLLDDRWQTELDIAMASLSGSDALIIDLRTAGFSPLALSQHFLSYFVPTGQRLSEASFAHRKRETLMSHAVNKPVKKEVAVYIVTSPFVAGAWEFVAYTLKHAERATIVGSTTIGLGYMTTSRRLSENLGMRMAYAQIINPETHDNWQGEGVIPDVLCAAREAVAATLLMINHATPQQCETE</sequence>
<dbReference type="Gene3D" id="3.90.226.10">
    <property type="entry name" value="2-enoyl-CoA Hydratase, Chain A, domain 1"/>
    <property type="match status" value="1"/>
</dbReference>
<dbReference type="Proteomes" id="UP001218788">
    <property type="component" value="Unassembled WGS sequence"/>
</dbReference>
<keyword evidence="3" id="KW-1185">Reference proteome</keyword>
<accession>A0ABT5L1K5</accession>
<dbReference type="Gene3D" id="3.30.750.44">
    <property type="match status" value="1"/>
</dbReference>
<dbReference type="InterPro" id="IPR029045">
    <property type="entry name" value="ClpP/crotonase-like_dom_sf"/>
</dbReference>
<reference evidence="2 3" key="1">
    <citation type="submission" date="2022-10" db="EMBL/GenBank/DDBJ databases">
        <title>Alteromonas sp. chi3 Genome sequencing.</title>
        <authorList>
            <person name="Park S."/>
        </authorList>
    </citation>
    <scope>NUCLEOTIDE SEQUENCE [LARGE SCALE GENOMIC DNA]</scope>
    <source>
        <strain evidence="3">chi3</strain>
    </source>
</reference>
<dbReference type="Pfam" id="PF03572">
    <property type="entry name" value="Peptidase_S41"/>
    <property type="match status" value="1"/>
</dbReference>
<dbReference type="InterPro" id="IPR005151">
    <property type="entry name" value="Tail-specific_protease"/>
</dbReference>
<protein>
    <submittedName>
        <fullName evidence="2">S41 family peptidase</fullName>
    </submittedName>
</protein>
<name>A0ABT5L1K5_9ALTE</name>